<dbReference type="GO" id="GO:0003677">
    <property type="term" value="F:DNA binding"/>
    <property type="evidence" value="ECO:0007669"/>
    <property type="project" value="UniProtKB-KW"/>
</dbReference>
<keyword evidence="3" id="KW-0597">Phosphoprotein</keyword>
<name>A0ABV1BXU5_9FIRM</name>
<feature type="domain" description="Response regulatory" evidence="4">
    <location>
        <begin position="3"/>
        <end position="124"/>
    </location>
</feature>
<comment type="function">
    <text evidence="2">May play the central regulatory role in sporulation. It may be an element of the effector pathway responsible for the activation of sporulation genes in response to nutritional stress. Spo0A may act in concert with spo0H (a sigma factor) to control the expression of some genes that are critical to the sporulation process.</text>
</comment>
<evidence type="ECO:0000259" key="5">
    <source>
        <dbReference type="PROSITE" id="PS50930"/>
    </source>
</evidence>
<dbReference type="InterPro" id="IPR046947">
    <property type="entry name" value="LytR-like"/>
</dbReference>
<evidence type="ECO:0000313" key="6">
    <source>
        <dbReference type="EMBL" id="MEQ2380561.1"/>
    </source>
</evidence>
<dbReference type="InterPro" id="IPR007492">
    <property type="entry name" value="LytTR_DNA-bd_dom"/>
</dbReference>
<dbReference type="PANTHER" id="PTHR37299">
    <property type="entry name" value="TRANSCRIPTIONAL REGULATOR-RELATED"/>
    <property type="match status" value="1"/>
</dbReference>
<dbReference type="InterPro" id="IPR001789">
    <property type="entry name" value="Sig_transdc_resp-reg_receiver"/>
</dbReference>
<evidence type="ECO:0000256" key="2">
    <source>
        <dbReference type="ARBA" id="ARBA00024867"/>
    </source>
</evidence>
<dbReference type="RefSeq" id="WP_349153892.1">
    <property type="nucleotide sequence ID" value="NZ_DAWDXV010000024.1"/>
</dbReference>
<comment type="caution">
    <text evidence="6">The sequence shown here is derived from an EMBL/GenBank/DDBJ whole genome shotgun (WGS) entry which is preliminary data.</text>
</comment>
<dbReference type="PROSITE" id="PS50930">
    <property type="entry name" value="HTH_LYTTR"/>
    <property type="match status" value="1"/>
</dbReference>
<dbReference type="PROSITE" id="PS50110">
    <property type="entry name" value="RESPONSE_REGULATORY"/>
    <property type="match status" value="1"/>
</dbReference>
<evidence type="ECO:0000259" key="4">
    <source>
        <dbReference type="PROSITE" id="PS50110"/>
    </source>
</evidence>
<accession>A0ABV1BXU5</accession>
<dbReference type="PANTHER" id="PTHR37299:SF1">
    <property type="entry name" value="STAGE 0 SPORULATION PROTEIN A HOMOLOG"/>
    <property type="match status" value="1"/>
</dbReference>
<sequence>MIRLAICDDDNENMSYMKEKINEAFIKSGYNDEIIYNLFNTGEELVNAHIANKLDIVFMDIELENKSIGFDVARILCRQNKNIAIIYMSNHDHYVTKSFVCRPLGFIRKKYASEDLKMVMDEIKLYLGEEYRTITFNNNTKRVELNVNDIYSVEVFNHQLRIVLKNNKDITIRDQMVKHIEELEENGFIQVRRGIVVNSRYIKNIKEANLIMDNGEMYPIGRENVTKVKQQWLNKRLL</sequence>
<dbReference type="SMART" id="SM00448">
    <property type="entry name" value="REC"/>
    <property type="match status" value="1"/>
</dbReference>
<organism evidence="6 7">
    <name type="scientific">[Lactobacillus] rogosae</name>
    <dbReference type="NCBI Taxonomy" id="706562"/>
    <lineage>
        <taxon>Bacteria</taxon>
        <taxon>Bacillati</taxon>
        <taxon>Bacillota</taxon>
        <taxon>Clostridia</taxon>
        <taxon>Lachnospirales</taxon>
        <taxon>Lachnospiraceae</taxon>
        <taxon>Lachnospira</taxon>
    </lineage>
</organism>
<dbReference type="SMART" id="SM00850">
    <property type="entry name" value="LytTR"/>
    <property type="match status" value="1"/>
</dbReference>
<dbReference type="Proteomes" id="UP001442364">
    <property type="component" value="Unassembled WGS sequence"/>
</dbReference>
<dbReference type="Pfam" id="PF04397">
    <property type="entry name" value="LytTR"/>
    <property type="match status" value="1"/>
</dbReference>
<dbReference type="InterPro" id="IPR011006">
    <property type="entry name" value="CheY-like_superfamily"/>
</dbReference>
<protein>
    <recommendedName>
        <fullName evidence="1">Stage 0 sporulation protein A homolog</fullName>
    </recommendedName>
</protein>
<keyword evidence="7" id="KW-1185">Reference proteome</keyword>
<feature type="domain" description="HTH LytTR-type" evidence="5">
    <location>
        <begin position="134"/>
        <end position="234"/>
    </location>
</feature>
<keyword evidence="6" id="KW-0238">DNA-binding</keyword>
<reference evidence="6 7" key="1">
    <citation type="submission" date="2024-03" db="EMBL/GenBank/DDBJ databases">
        <title>Human intestinal bacterial collection.</title>
        <authorList>
            <person name="Pauvert C."/>
            <person name="Hitch T.C.A."/>
            <person name="Clavel T."/>
        </authorList>
    </citation>
    <scope>NUCLEOTIDE SEQUENCE [LARGE SCALE GENOMIC DNA]</scope>
    <source>
        <strain evidence="6 7">CLA-AA-H255</strain>
    </source>
</reference>
<feature type="modified residue" description="4-aspartylphosphate" evidence="3">
    <location>
        <position position="60"/>
    </location>
</feature>
<dbReference type="Gene3D" id="2.40.50.1020">
    <property type="entry name" value="LytTr DNA-binding domain"/>
    <property type="match status" value="1"/>
</dbReference>
<dbReference type="Pfam" id="PF00072">
    <property type="entry name" value="Response_reg"/>
    <property type="match status" value="1"/>
</dbReference>
<proteinExistence type="predicted"/>
<gene>
    <name evidence="6" type="ORF">WMO14_11905</name>
</gene>
<dbReference type="EMBL" id="JBBMER010000010">
    <property type="protein sequence ID" value="MEQ2380561.1"/>
    <property type="molecule type" value="Genomic_DNA"/>
</dbReference>
<evidence type="ECO:0000313" key="7">
    <source>
        <dbReference type="Proteomes" id="UP001442364"/>
    </source>
</evidence>
<dbReference type="SUPFAM" id="SSF52172">
    <property type="entry name" value="CheY-like"/>
    <property type="match status" value="1"/>
</dbReference>
<dbReference type="Gene3D" id="3.40.50.2300">
    <property type="match status" value="1"/>
</dbReference>
<evidence type="ECO:0000256" key="3">
    <source>
        <dbReference type="PROSITE-ProRule" id="PRU00169"/>
    </source>
</evidence>
<evidence type="ECO:0000256" key="1">
    <source>
        <dbReference type="ARBA" id="ARBA00018672"/>
    </source>
</evidence>